<evidence type="ECO:0000256" key="1">
    <source>
        <dbReference type="SAM" id="MobiDB-lite"/>
    </source>
</evidence>
<feature type="compositionally biased region" description="Basic and acidic residues" evidence="1">
    <location>
        <begin position="196"/>
        <end position="214"/>
    </location>
</feature>
<keyword evidence="3" id="KW-1185">Reference proteome</keyword>
<dbReference type="EMBL" id="JACVVK020000430">
    <property type="protein sequence ID" value="KAK7474627.1"/>
    <property type="molecule type" value="Genomic_DNA"/>
</dbReference>
<proteinExistence type="predicted"/>
<comment type="caution">
    <text evidence="2">The sequence shown here is derived from an EMBL/GenBank/DDBJ whole genome shotgun (WGS) entry which is preliminary data.</text>
</comment>
<evidence type="ECO:0000313" key="2">
    <source>
        <dbReference type="EMBL" id="KAK7474627.1"/>
    </source>
</evidence>
<feature type="region of interest" description="Disordered" evidence="1">
    <location>
        <begin position="64"/>
        <end position="109"/>
    </location>
</feature>
<evidence type="ECO:0000313" key="3">
    <source>
        <dbReference type="Proteomes" id="UP001519460"/>
    </source>
</evidence>
<organism evidence="2 3">
    <name type="scientific">Batillaria attramentaria</name>
    <dbReference type="NCBI Taxonomy" id="370345"/>
    <lineage>
        <taxon>Eukaryota</taxon>
        <taxon>Metazoa</taxon>
        <taxon>Spiralia</taxon>
        <taxon>Lophotrochozoa</taxon>
        <taxon>Mollusca</taxon>
        <taxon>Gastropoda</taxon>
        <taxon>Caenogastropoda</taxon>
        <taxon>Sorbeoconcha</taxon>
        <taxon>Cerithioidea</taxon>
        <taxon>Batillariidae</taxon>
        <taxon>Batillaria</taxon>
    </lineage>
</organism>
<dbReference type="Proteomes" id="UP001519460">
    <property type="component" value="Unassembled WGS sequence"/>
</dbReference>
<feature type="region of interest" description="Disordered" evidence="1">
    <location>
        <begin position="194"/>
        <end position="214"/>
    </location>
</feature>
<name>A0ABD0JI53_9CAEN</name>
<reference evidence="2 3" key="1">
    <citation type="journal article" date="2023" name="Sci. Data">
        <title>Genome assembly of the Korean intertidal mud-creeper Batillaria attramentaria.</title>
        <authorList>
            <person name="Patra A.K."/>
            <person name="Ho P.T."/>
            <person name="Jun S."/>
            <person name="Lee S.J."/>
            <person name="Kim Y."/>
            <person name="Won Y.J."/>
        </authorList>
    </citation>
    <scope>NUCLEOTIDE SEQUENCE [LARGE SCALE GENOMIC DNA]</scope>
    <source>
        <strain evidence="2">Wonlab-2016</strain>
    </source>
</reference>
<feature type="non-terminal residue" evidence="2">
    <location>
        <position position="1"/>
    </location>
</feature>
<accession>A0ABD0JI53</accession>
<dbReference type="AlphaFoldDB" id="A0ABD0JI53"/>
<gene>
    <name evidence="2" type="ORF">BaRGS_00034106</name>
</gene>
<sequence length="351" mass="39782">CFKPKPFDMEDIEGRNRMLASRREEDDRMLASLTGVKARRSYFEPELERIAASLREELDLFHESRREQQNKDAGGGRGRVFNRSPWFESGRGGHSRDDLSPGDAGTYTADNAKHSQLTVTAYGEHHQNDSGRKKAIIRLHVFDSRWQIKRFGEKLHNGGELLFKTPGDTLDDTSYNKLYVRLRTLGRYASSWTHTPTDDRNHSGEQHFDLPRDSTGRLKQPITVNWRLESVPSSNPGPLLLCAVDISQVVGDTTPHWNNNGRFEKNTRFPLEVLQRVPRNVTMIKDGLPPEKPDIGQVHSEVITMATPRAQFKKWGCHGDDPSRVRSLLPVRCGQSVGAPPCFHGNHLAVM</sequence>
<protein>
    <submittedName>
        <fullName evidence="2">Uncharacterized protein</fullName>
    </submittedName>
</protein>